<feature type="region of interest" description="Disordered" evidence="1">
    <location>
        <begin position="80"/>
        <end position="109"/>
    </location>
</feature>
<name>A0A182P735_9DIPT</name>
<proteinExistence type="predicted"/>
<dbReference type="EnsemblMetazoa" id="AEPI002737-RA">
    <property type="protein sequence ID" value="AEPI002737-PA"/>
    <property type="gene ID" value="AEPI002737"/>
</dbReference>
<dbReference type="VEuPathDB" id="VectorBase:AEPI002737"/>
<dbReference type="STRING" id="199890.A0A182P735"/>
<evidence type="ECO:0000259" key="2">
    <source>
        <dbReference type="SMART" id="SM00714"/>
    </source>
</evidence>
<evidence type="ECO:0000256" key="1">
    <source>
        <dbReference type="SAM" id="MobiDB-lite"/>
    </source>
</evidence>
<feature type="compositionally biased region" description="Polar residues" evidence="1">
    <location>
        <begin position="37"/>
        <end position="55"/>
    </location>
</feature>
<sequence>MSSLKVKCVFCGLIIDCKREDTAKLLAHLRNEHPEMSFQSTMTVQSPKANNTQDAIDTDPEEGSDISYREEASEMEELLHRERIGTRTTSEVDETASSSSEGERSVVPNRKQALHASLESQRSVLYQTSLSCWRPGGRPVCCPECGANQIPIVRSHANGITWSATVASCFLFCWPLCCLSWFFSEPVSEYLHCARCDQLLAKHNINAERVLPNYAVLDRAEDIL</sequence>
<dbReference type="Proteomes" id="UP000075885">
    <property type="component" value="Unassembled WGS sequence"/>
</dbReference>
<reference evidence="3" key="2">
    <citation type="submission" date="2020-05" db="UniProtKB">
        <authorList>
            <consortium name="EnsemblMetazoa"/>
        </authorList>
    </citation>
    <scope>IDENTIFICATION</scope>
    <source>
        <strain evidence="3">Epiroticus2</strain>
    </source>
</reference>
<dbReference type="InterPro" id="IPR006629">
    <property type="entry name" value="LITAF"/>
</dbReference>
<reference evidence="4" key="1">
    <citation type="submission" date="2013-03" db="EMBL/GenBank/DDBJ databases">
        <title>The Genome Sequence of Anopheles epiroticus epiroticus2.</title>
        <authorList>
            <consortium name="The Broad Institute Genomics Platform"/>
            <person name="Neafsey D.E."/>
            <person name="Howell P."/>
            <person name="Walker B."/>
            <person name="Young S.K."/>
            <person name="Zeng Q."/>
            <person name="Gargeya S."/>
            <person name="Fitzgerald M."/>
            <person name="Haas B."/>
            <person name="Abouelleil A."/>
            <person name="Allen A.W."/>
            <person name="Alvarado L."/>
            <person name="Arachchi H.M."/>
            <person name="Berlin A.M."/>
            <person name="Chapman S.B."/>
            <person name="Gainer-Dewar J."/>
            <person name="Goldberg J."/>
            <person name="Griggs A."/>
            <person name="Gujja S."/>
            <person name="Hansen M."/>
            <person name="Howarth C."/>
            <person name="Imamovic A."/>
            <person name="Ireland A."/>
            <person name="Larimer J."/>
            <person name="McCowan C."/>
            <person name="Murphy C."/>
            <person name="Pearson M."/>
            <person name="Poon T.W."/>
            <person name="Priest M."/>
            <person name="Roberts A."/>
            <person name="Saif S."/>
            <person name="Shea T."/>
            <person name="Sisk P."/>
            <person name="Sykes S."/>
            <person name="Wortman J."/>
            <person name="Nusbaum C."/>
            <person name="Birren B."/>
        </authorList>
    </citation>
    <scope>NUCLEOTIDE SEQUENCE [LARGE SCALE GENOMIC DNA]</scope>
    <source>
        <strain evidence="4">Epiroticus2</strain>
    </source>
</reference>
<evidence type="ECO:0000313" key="4">
    <source>
        <dbReference type="Proteomes" id="UP000075885"/>
    </source>
</evidence>
<organism evidence="3 4">
    <name type="scientific">Anopheles epiroticus</name>
    <dbReference type="NCBI Taxonomy" id="199890"/>
    <lineage>
        <taxon>Eukaryota</taxon>
        <taxon>Metazoa</taxon>
        <taxon>Ecdysozoa</taxon>
        <taxon>Arthropoda</taxon>
        <taxon>Hexapoda</taxon>
        <taxon>Insecta</taxon>
        <taxon>Pterygota</taxon>
        <taxon>Neoptera</taxon>
        <taxon>Endopterygota</taxon>
        <taxon>Diptera</taxon>
        <taxon>Nematocera</taxon>
        <taxon>Culicoidea</taxon>
        <taxon>Culicidae</taxon>
        <taxon>Anophelinae</taxon>
        <taxon>Anopheles</taxon>
    </lineage>
</organism>
<dbReference type="SMART" id="SM00714">
    <property type="entry name" value="LITAF"/>
    <property type="match status" value="1"/>
</dbReference>
<keyword evidence="4" id="KW-1185">Reference proteome</keyword>
<dbReference type="Pfam" id="PF10601">
    <property type="entry name" value="zf-LITAF-like"/>
    <property type="match status" value="1"/>
</dbReference>
<accession>A0A182P735</accession>
<feature type="domain" description="LITAF" evidence="2">
    <location>
        <begin position="139"/>
        <end position="205"/>
    </location>
</feature>
<dbReference type="AlphaFoldDB" id="A0A182P735"/>
<feature type="region of interest" description="Disordered" evidence="1">
    <location>
        <begin position="37"/>
        <end position="65"/>
    </location>
</feature>
<protein>
    <recommendedName>
        <fullName evidence="2">LITAF domain-containing protein</fullName>
    </recommendedName>
</protein>
<evidence type="ECO:0000313" key="3">
    <source>
        <dbReference type="EnsemblMetazoa" id="AEPI002737-PA"/>
    </source>
</evidence>